<accession>A0A1R4B4R3</accession>
<evidence type="ECO:0000313" key="4">
    <source>
        <dbReference type="EMBL" id="SJL83912.1"/>
    </source>
</evidence>
<dbReference type="Gene3D" id="3.40.630.30">
    <property type="match status" value="1"/>
</dbReference>
<dbReference type="Pfam" id="PF00583">
    <property type="entry name" value="Acetyltransf_1"/>
    <property type="match status" value="1"/>
</dbReference>
<dbReference type="CDD" id="cd04301">
    <property type="entry name" value="NAT_SF"/>
    <property type="match status" value="1"/>
</dbReference>
<dbReference type="Proteomes" id="UP000189475">
    <property type="component" value="Unassembled WGS sequence"/>
</dbReference>
<dbReference type="RefSeq" id="WP_338061953.1">
    <property type="nucleotide sequence ID" value="NZ_AP024888.1"/>
</dbReference>
<dbReference type="GO" id="GO:0016747">
    <property type="term" value="F:acyltransferase activity, transferring groups other than amino-acyl groups"/>
    <property type="evidence" value="ECO:0007669"/>
    <property type="project" value="InterPro"/>
</dbReference>
<dbReference type="PROSITE" id="PS51186">
    <property type="entry name" value="GNAT"/>
    <property type="match status" value="1"/>
</dbReference>
<dbReference type="STRING" id="1918946.VPAL9027_01891"/>
<evidence type="ECO:0000256" key="2">
    <source>
        <dbReference type="ARBA" id="ARBA00023315"/>
    </source>
</evidence>
<evidence type="ECO:0000313" key="5">
    <source>
        <dbReference type="Proteomes" id="UP000189475"/>
    </source>
</evidence>
<reference evidence="4 5" key="1">
    <citation type="submission" date="2017-02" db="EMBL/GenBank/DDBJ databases">
        <authorList>
            <person name="Peterson S.W."/>
        </authorList>
    </citation>
    <scope>NUCLEOTIDE SEQUENCE [LARGE SCALE GENOMIC DNA]</scope>
    <source>
        <strain evidence="4 5">CECT 9027</strain>
    </source>
</reference>
<gene>
    <name evidence="4" type="primary">ypeA</name>
    <name evidence="4" type="ORF">VPAL9027_01891</name>
</gene>
<organism evidence="4 5">
    <name type="scientific">Vibrio palustris</name>
    <dbReference type="NCBI Taxonomy" id="1918946"/>
    <lineage>
        <taxon>Bacteria</taxon>
        <taxon>Pseudomonadati</taxon>
        <taxon>Pseudomonadota</taxon>
        <taxon>Gammaproteobacteria</taxon>
        <taxon>Vibrionales</taxon>
        <taxon>Vibrionaceae</taxon>
        <taxon>Vibrio</taxon>
    </lineage>
</organism>
<evidence type="ECO:0000256" key="1">
    <source>
        <dbReference type="ARBA" id="ARBA00022679"/>
    </source>
</evidence>
<protein>
    <submittedName>
        <fullName evidence="4">Acetyltransferase YpeA</fullName>
        <ecNumber evidence="4">2.3.1.-</ecNumber>
    </submittedName>
</protein>
<keyword evidence="2 4" id="KW-0012">Acyltransferase</keyword>
<proteinExistence type="predicted"/>
<keyword evidence="1 4" id="KW-0808">Transferase</keyword>
<dbReference type="InterPro" id="IPR016181">
    <property type="entry name" value="Acyl_CoA_acyltransferase"/>
</dbReference>
<dbReference type="PANTHER" id="PTHR43877">
    <property type="entry name" value="AMINOALKYLPHOSPHONATE N-ACETYLTRANSFERASE-RELATED-RELATED"/>
    <property type="match status" value="1"/>
</dbReference>
<sequence>MNEGNITYREMQLSDYDAVMALWSEAEGLSLKDADSKEHIARYLAHNPRLSYVAWQSTILVGAVLVGTDGRRGYLQHLAVHSHYRGQGIARQLIDRSLNQLAEQGIAKTHLFVLNDNTQAQHFYEKLGWFARDEVRMYSFNRSENDNV</sequence>
<dbReference type="InterPro" id="IPR050832">
    <property type="entry name" value="Bact_Acetyltransf"/>
</dbReference>
<evidence type="ECO:0000259" key="3">
    <source>
        <dbReference type="PROSITE" id="PS51186"/>
    </source>
</evidence>
<dbReference type="InterPro" id="IPR000182">
    <property type="entry name" value="GNAT_dom"/>
</dbReference>
<feature type="domain" description="N-acetyltransferase" evidence="3">
    <location>
        <begin position="6"/>
        <end position="148"/>
    </location>
</feature>
<dbReference type="EMBL" id="FUFT01000005">
    <property type="protein sequence ID" value="SJL83912.1"/>
    <property type="molecule type" value="Genomic_DNA"/>
</dbReference>
<keyword evidence="5" id="KW-1185">Reference proteome</keyword>
<name>A0A1R4B4R3_9VIBR</name>
<dbReference type="EC" id="2.3.1.-" evidence="4"/>
<dbReference type="SUPFAM" id="SSF55729">
    <property type="entry name" value="Acyl-CoA N-acyltransferases (Nat)"/>
    <property type="match status" value="1"/>
</dbReference>
<dbReference type="AlphaFoldDB" id="A0A1R4B4R3"/>